<dbReference type="PROSITE" id="PS50965">
    <property type="entry name" value="NERD"/>
    <property type="match status" value="1"/>
</dbReference>
<sequence length="323" mass="36988">MIVKQRKKPIKALKLEALLRRLPSEHQKIDILKKELRKCLAGYNGEKAIDFYLLQLSGDKHLVLHDLRLPDSTGHYIQLDITILTAGFVVILEVKNIAGTLLFDDVFNQLLRISKDDVQALPDPLLQVERQKHQLHCFLEKHNIKNLPIVPLIVISNPSTVLKADERRRNISQKVIRAAALPLKLSNLYNQFPNELFTQKELRKLSRLLIKNHCTANPDILSQFHIQKNEILPGVYCPDCFYIPSKRKSGSWICPQCNSRSKDAHILSLKDYSLLISNQLTNKSIREFLCLNSYSIASKLLVSLELSHTGEGKGRKYELPYSD</sequence>
<keyword evidence="3" id="KW-1185">Reference proteome</keyword>
<protein>
    <recommendedName>
        <fullName evidence="1">NERD domain-containing protein</fullName>
    </recommendedName>
</protein>
<dbReference type="RefSeq" id="WP_053433028.1">
    <property type="nucleotide sequence ID" value="NZ_LGUF01000007.1"/>
</dbReference>
<organism evidence="2 3">
    <name type="scientific">Sporosarcina globispora</name>
    <name type="common">Bacillus globisporus</name>
    <dbReference type="NCBI Taxonomy" id="1459"/>
    <lineage>
        <taxon>Bacteria</taxon>
        <taxon>Bacillati</taxon>
        <taxon>Bacillota</taxon>
        <taxon>Bacilli</taxon>
        <taxon>Bacillales</taxon>
        <taxon>Caryophanaceae</taxon>
        <taxon>Sporosarcina</taxon>
    </lineage>
</organism>
<dbReference type="InterPro" id="IPR011528">
    <property type="entry name" value="NERD"/>
</dbReference>
<feature type="domain" description="NERD" evidence="1">
    <location>
        <begin position="41"/>
        <end position="158"/>
    </location>
</feature>
<dbReference type="STRING" id="1459.AF332_01400"/>
<reference evidence="3" key="1">
    <citation type="submission" date="2015-07" db="EMBL/GenBank/DDBJ databases">
        <title>Fjat-10036 dsm4.</title>
        <authorList>
            <person name="Liu B."/>
            <person name="Wang J."/>
            <person name="Zhu Y."/>
            <person name="Liu G."/>
            <person name="Chen Q."/>
            <person name="Chen Z."/>
            <person name="Lan J."/>
            <person name="Che J."/>
            <person name="Ge C."/>
            <person name="Shi H."/>
            <person name="Pan Z."/>
            <person name="Liu X."/>
        </authorList>
    </citation>
    <scope>NUCLEOTIDE SEQUENCE [LARGE SCALE GENOMIC DNA]</scope>
    <source>
        <strain evidence="3">DSM 4</strain>
    </source>
</reference>
<dbReference type="EMBL" id="LGUF01000007">
    <property type="protein sequence ID" value="KON85634.1"/>
    <property type="molecule type" value="Genomic_DNA"/>
</dbReference>
<accession>A0A0M0G718</accession>
<comment type="caution">
    <text evidence="2">The sequence shown here is derived from an EMBL/GenBank/DDBJ whole genome shotgun (WGS) entry which is preliminary data.</text>
</comment>
<evidence type="ECO:0000313" key="2">
    <source>
        <dbReference type="EMBL" id="KON85634.1"/>
    </source>
</evidence>
<dbReference type="PATRIC" id="fig|1459.3.peg.313"/>
<dbReference type="Proteomes" id="UP000037109">
    <property type="component" value="Unassembled WGS sequence"/>
</dbReference>
<gene>
    <name evidence="2" type="ORF">AF332_01400</name>
</gene>
<dbReference type="Pfam" id="PF08378">
    <property type="entry name" value="NERD"/>
    <property type="match status" value="1"/>
</dbReference>
<evidence type="ECO:0000313" key="3">
    <source>
        <dbReference type="Proteomes" id="UP000037109"/>
    </source>
</evidence>
<name>A0A0M0G718_SPOGL</name>
<dbReference type="AlphaFoldDB" id="A0A0M0G718"/>
<proteinExistence type="predicted"/>
<evidence type="ECO:0000259" key="1">
    <source>
        <dbReference type="PROSITE" id="PS50965"/>
    </source>
</evidence>